<keyword evidence="1" id="KW-0732">Signal</keyword>
<feature type="chain" id="PRO_5044698160" evidence="1">
    <location>
        <begin position="26"/>
        <end position="289"/>
    </location>
</feature>
<dbReference type="AlphaFoldDB" id="A0A9E9LDL3"/>
<gene>
    <name evidence="3" type="ORF">NB645_06770</name>
    <name evidence="2" type="ORF">NB646_08040</name>
</gene>
<dbReference type="Proteomes" id="UP001164794">
    <property type="component" value="Chromosome"/>
</dbReference>
<accession>A0A9E9LDL3</accession>
<reference evidence="3" key="1">
    <citation type="journal article" date="2022" name="Front. Microbiol.">
        <title>New perspectives on an old grouping: The genomic and phenotypic variability of Oxalobacter formigenes and the implications for calcium oxalate stone prevention.</title>
        <authorList>
            <person name="Chmiel J.A."/>
            <person name="Carr C."/>
            <person name="Stuivenberg G.A."/>
            <person name="Venema R."/>
            <person name="Chanyi R.M."/>
            <person name="Al K.F."/>
            <person name="Giguere D."/>
            <person name="Say H."/>
            <person name="Akouris P.P."/>
            <person name="Dominguez Romero S.A."/>
            <person name="Kwong A."/>
            <person name="Tai V."/>
            <person name="Koval S.F."/>
            <person name="Razvi H."/>
            <person name="Bjazevic J."/>
            <person name="Burton J.P."/>
        </authorList>
    </citation>
    <scope>NUCLEOTIDE SEQUENCE</scope>
    <source>
        <strain evidence="3">HOxNP-1</strain>
    </source>
</reference>
<name>A0A9E9LDL3_9BURK</name>
<evidence type="ECO:0000313" key="3">
    <source>
        <dbReference type="EMBL" id="WAV96530.1"/>
    </source>
</evidence>
<protein>
    <submittedName>
        <fullName evidence="2">Uncharacterized protein</fullName>
    </submittedName>
</protein>
<dbReference type="EMBL" id="CP098248">
    <property type="protein sequence ID" value="WAV96530.1"/>
    <property type="molecule type" value="Genomic_DNA"/>
</dbReference>
<proteinExistence type="predicted"/>
<evidence type="ECO:0000313" key="4">
    <source>
        <dbReference type="Proteomes" id="UP001164794"/>
    </source>
</evidence>
<evidence type="ECO:0000313" key="2">
    <source>
        <dbReference type="EMBL" id="WAV90784.1"/>
    </source>
</evidence>
<keyword evidence="4" id="KW-1185">Reference proteome</keyword>
<dbReference type="EMBL" id="CP098251">
    <property type="protein sequence ID" value="WAV90784.1"/>
    <property type="molecule type" value="Genomic_DNA"/>
</dbReference>
<evidence type="ECO:0000256" key="1">
    <source>
        <dbReference type="SAM" id="SignalP"/>
    </source>
</evidence>
<organism evidence="2">
    <name type="scientific">Oxalobacter aliiformigenes</name>
    <dbReference type="NCBI Taxonomy" id="2946593"/>
    <lineage>
        <taxon>Bacteria</taxon>
        <taxon>Pseudomonadati</taxon>
        <taxon>Pseudomonadota</taxon>
        <taxon>Betaproteobacteria</taxon>
        <taxon>Burkholderiales</taxon>
        <taxon>Oxalobacteraceae</taxon>
        <taxon>Oxalobacter</taxon>
    </lineage>
</organism>
<sequence>MKRKNLIRLLLALAALFTFLGSVHAQNATTLETKYRQLQNKLANNQFGQPVYMDSSLQSNTISGDVYSVVNYPYSTVRTALDTPTEWCEVLMLHLNIKYCRALGKNKVEVYAGTKKPQPLKNAYKMTYNFKPVINDDRYMQIIMDAKSGPVGTSDYYMMMEAIPLKDNRTFIHIRYSYHFGTMAKIATNLYLDTAGSGKEGFTIVGKKTNGTPEYITGLRGAIERNTMRYYLAVEAYLGSLSAPPAQQREKRLKAWFKGTERYPQLYEITEKQYLSMKREEFNQEISNN</sequence>
<dbReference type="Proteomes" id="UP001164819">
    <property type="component" value="Chromosome"/>
</dbReference>
<dbReference type="RefSeq" id="WP_269264010.1">
    <property type="nucleotide sequence ID" value="NZ_CP098248.1"/>
</dbReference>
<feature type="signal peptide" evidence="1">
    <location>
        <begin position="1"/>
        <end position="25"/>
    </location>
</feature>
<reference evidence="2" key="2">
    <citation type="journal article" date="2022" name="Front. Microbiol.">
        <title>New perspectives on an old grouping: The genomic and phenotypic variability of Oxalobacter formigenes and the implications for calcium oxalate stone prevention.</title>
        <authorList>
            <person name="Chmiel J.A."/>
            <person name="Carr C."/>
            <person name="Stuivenberg G.A."/>
            <person name="Venema R."/>
            <person name="Chanyi R.M."/>
            <person name="Al K.F."/>
            <person name="Giguere D."/>
            <person name="Say H."/>
            <person name="Akouris P.P."/>
            <person name="Dominguez Romero S.A."/>
            <person name="Kwong A."/>
            <person name="Tai V."/>
            <person name="Koval S.F."/>
            <person name="Razvi H."/>
            <person name="Bjazevic J."/>
            <person name="Burton J.P."/>
        </authorList>
    </citation>
    <scope>NUCLEOTIDE SEQUENCE</scope>
    <source>
        <strain evidence="2">OxK</strain>
    </source>
</reference>